<accession>A0ABS3L5S7</accession>
<comment type="caution">
    <text evidence="2">The sequence shown here is derived from an EMBL/GenBank/DDBJ whole genome shotgun (WGS) entry which is preliminary data.</text>
</comment>
<evidence type="ECO:0000256" key="1">
    <source>
        <dbReference type="SAM" id="Phobius"/>
    </source>
</evidence>
<proteinExistence type="predicted"/>
<evidence type="ECO:0000313" key="2">
    <source>
        <dbReference type="EMBL" id="MBO1228385.1"/>
    </source>
</evidence>
<feature type="transmembrane region" description="Helical" evidence="1">
    <location>
        <begin position="40"/>
        <end position="60"/>
    </location>
</feature>
<reference evidence="2 3" key="1">
    <citation type="submission" date="2021-03" db="EMBL/GenBank/DDBJ databases">
        <title>Staphylococci and Mammaliicocci in bats.</title>
        <authorList>
            <person name="Fountain K."/>
        </authorList>
    </citation>
    <scope>NUCLEOTIDE SEQUENCE [LARGE SCALE GENOMIC DNA]</scope>
    <source>
        <strain evidence="2 3">18_1_E_SW</strain>
    </source>
</reference>
<dbReference type="RefSeq" id="WP_207572905.1">
    <property type="nucleotide sequence ID" value="NZ_JAFNLQ010000094.1"/>
</dbReference>
<keyword evidence="1" id="KW-0472">Membrane</keyword>
<dbReference type="EMBL" id="JAFNLT010000017">
    <property type="protein sequence ID" value="MBO1228385.1"/>
    <property type="molecule type" value="Genomic_DNA"/>
</dbReference>
<protein>
    <submittedName>
        <fullName evidence="2">Uncharacterized protein</fullName>
    </submittedName>
</protein>
<gene>
    <name evidence="2" type="ORF">J3T88_13915</name>
</gene>
<keyword evidence="1" id="KW-0812">Transmembrane</keyword>
<name>A0ABS3L5S7_9STAP</name>
<sequence length="65" mass="7741">MSNKREKKKKVMKILWTVLLIWTVVSIILAGILDIKYANYILFGVWGIIVIICFFIDKYFEKKED</sequence>
<keyword evidence="3" id="KW-1185">Reference proteome</keyword>
<keyword evidence="1" id="KW-1133">Transmembrane helix</keyword>
<organism evidence="2 3">
    <name type="scientific">Staphylococcus nepalensis</name>
    <dbReference type="NCBI Taxonomy" id="214473"/>
    <lineage>
        <taxon>Bacteria</taxon>
        <taxon>Bacillati</taxon>
        <taxon>Bacillota</taxon>
        <taxon>Bacilli</taxon>
        <taxon>Bacillales</taxon>
        <taxon>Staphylococcaceae</taxon>
        <taxon>Staphylococcus</taxon>
    </lineage>
</organism>
<evidence type="ECO:0000313" key="3">
    <source>
        <dbReference type="Proteomes" id="UP000664081"/>
    </source>
</evidence>
<dbReference type="Proteomes" id="UP000664081">
    <property type="component" value="Unassembled WGS sequence"/>
</dbReference>